<evidence type="ECO:0000313" key="1">
    <source>
        <dbReference type="EMBL" id="RKQ30778.1"/>
    </source>
</evidence>
<dbReference type="Proteomes" id="UP000269301">
    <property type="component" value="Unassembled WGS sequence"/>
</dbReference>
<keyword evidence="2" id="KW-1185">Reference proteome</keyword>
<organism evidence="1 2">
    <name type="scientific">Oceanobacillus halophilus</name>
    <dbReference type="NCBI Taxonomy" id="930130"/>
    <lineage>
        <taxon>Bacteria</taxon>
        <taxon>Bacillati</taxon>
        <taxon>Bacillota</taxon>
        <taxon>Bacilli</taxon>
        <taxon>Bacillales</taxon>
        <taxon>Bacillaceae</taxon>
        <taxon>Oceanobacillus</taxon>
    </lineage>
</organism>
<comment type="caution">
    <text evidence="1">The sequence shown here is derived from an EMBL/GenBank/DDBJ whole genome shotgun (WGS) entry which is preliminary data.</text>
</comment>
<gene>
    <name evidence="1" type="ORF">D8M06_15280</name>
</gene>
<protein>
    <submittedName>
        <fullName evidence="1">SLAP domain-containing protein</fullName>
    </submittedName>
</protein>
<dbReference type="EMBL" id="RBZP01000016">
    <property type="protein sequence ID" value="RKQ30778.1"/>
    <property type="molecule type" value="Genomic_DNA"/>
</dbReference>
<dbReference type="InterPro" id="IPR030910">
    <property type="entry name" value="SLAP_dom"/>
</dbReference>
<dbReference type="RefSeq" id="WP_121205461.1">
    <property type="nucleotide sequence ID" value="NZ_RBZP01000016.1"/>
</dbReference>
<accession>A0A494ZXL3</accession>
<evidence type="ECO:0000313" key="2">
    <source>
        <dbReference type="Proteomes" id="UP000269301"/>
    </source>
</evidence>
<reference evidence="1 2" key="1">
    <citation type="journal article" date="2016" name="Int. J. Syst. Evol. Microbiol.">
        <title>Oceanobacillus halophilus sp. nov., a novel moderately halophilic bacterium from a hypersaline lake.</title>
        <authorList>
            <person name="Amoozegar M.A."/>
            <person name="Bagheri M."/>
            <person name="Makhdoumi A."/>
            <person name="Nikou M.M."/>
            <person name="Fazeli S.A.S."/>
            <person name="Schumann P."/>
            <person name="Sproer C."/>
            <person name="Sanchez-Porro C."/>
            <person name="Ventosa A."/>
        </authorList>
    </citation>
    <scope>NUCLEOTIDE SEQUENCE [LARGE SCALE GENOMIC DNA]</scope>
    <source>
        <strain evidence="1 2">DSM 23996</strain>
    </source>
</reference>
<dbReference type="OrthoDB" id="1907642at2"/>
<proteinExistence type="predicted"/>
<name>A0A494ZXL3_9BACI</name>
<dbReference type="NCBIfam" id="TIGR04398">
    <property type="entry name" value="SLAP_DUP"/>
    <property type="match status" value="1"/>
</dbReference>
<sequence length="126" mass="14863">MKQKLQFESAWDRTIADKDRKEIIEVFRNTEIKPKRISFTPLKQAINHKRELLITVLIHNSTQEDFTFNQTNLSYSKNNQVMASSTFYLPSLTIEKGTSMPWTFIFPSYQKGNNETYKDGKLFFNN</sequence>
<dbReference type="AlphaFoldDB" id="A0A494ZXL3"/>